<evidence type="ECO:0000313" key="4">
    <source>
        <dbReference type="Proteomes" id="UP000076532"/>
    </source>
</evidence>
<dbReference type="Pfam" id="PF18721">
    <property type="entry name" value="CxC6"/>
    <property type="match status" value="1"/>
</dbReference>
<evidence type="ECO:0008006" key="5">
    <source>
        <dbReference type="Google" id="ProtNLM"/>
    </source>
</evidence>
<reference evidence="3 4" key="1">
    <citation type="journal article" date="2016" name="Mol. Biol. Evol.">
        <title>Comparative Genomics of Early-Diverging Mushroom-Forming Fungi Provides Insights into the Origins of Lignocellulose Decay Capabilities.</title>
        <authorList>
            <person name="Nagy L.G."/>
            <person name="Riley R."/>
            <person name="Tritt A."/>
            <person name="Adam C."/>
            <person name="Daum C."/>
            <person name="Floudas D."/>
            <person name="Sun H."/>
            <person name="Yadav J.S."/>
            <person name="Pangilinan J."/>
            <person name="Larsson K.H."/>
            <person name="Matsuura K."/>
            <person name="Barry K."/>
            <person name="Labutti K."/>
            <person name="Kuo R."/>
            <person name="Ohm R.A."/>
            <person name="Bhattacharya S.S."/>
            <person name="Shirouzu T."/>
            <person name="Yoshinaga Y."/>
            <person name="Martin F.M."/>
            <person name="Grigoriev I.V."/>
            <person name="Hibbett D.S."/>
        </authorList>
    </citation>
    <scope>NUCLEOTIDE SEQUENCE [LARGE SCALE GENOMIC DNA]</scope>
    <source>
        <strain evidence="3 4">CBS 109695</strain>
    </source>
</reference>
<dbReference type="OrthoDB" id="3055037at2759"/>
<keyword evidence="4" id="KW-1185">Reference proteome</keyword>
<evidence type="ECO:0000259" key="2">
    <source>
        <dbReference type="Pfam" id="PF18721"/>
    </source>
</evidence>
<evidence type="ECO:0000259" key="1">
    <source>
        <dbReference type="Pfam" id="PF18718"/>
    </source>
</evidence>
<evidence type="ECO:0000313" key="3">
    <source>
        <dbReference type="EMBL" id="KZP33855.1"/>
    </source>
</evidence>
<feature type="domain" description="CxC5 like cysteine cluster associated with KDZ" evidence="1">
    <location>
        <begin position="114"/>
        <end position="229"/>
    </location>
</feature>
<dbReference type="AlphaFoldDB" id="A0A166WKN8"/>
<name>A0A166WKN8_9AGAM</name>
<dbReference type="InterPro" id="IPR040898">
    <property type="entry name" value="CxC6"/>
</dbReference>
<gene>
    <name evidence="3" type="ORF">FIBSPDRAFT_772779</name>
</gene>
<accession>A0A166WKN8</accession>
<proteinExistence type="predicted"/>
<sequence length="667" mass="76570">MSAVSLLQRLAGIESLSHIPLTTFLTLIHRASALKRDISLPQTLGTSIDCAPPVLPQSVALFLAESVQLSEELIHEFWGVFKDEIWKNPAVDERERIESEALQLHGHKRGYTGCTIYPDNSFCMNTLCPRMSAQLPLKKVEQRCVVVYTLSNGAREGWAVHLYCERCKTNYHNNFYVRNGMRTYHRGVPALIQIGEHQFAERGLVRLWADLMLTSWVSATNHARTYELSQARFPKQTNQWQFQKKLDSDFVWDAFVLLALLEDHEDRHTILTVPHTGLQKDRFTTQMASRNERIIVEGHPEISHWCEKCMRVFHCEDGRILKVEAVVTDGLTIGHPCCSVARCTDPLANNRDRFCANHHILHKMCAVEGCEEPVREVTKTTGGKECTTVYKTCSNRDHQEMERLHKERSKANFQLTQKLMRQKVTHPNDAFAEARSAELVDLEDAEEWFEKDGLDSAGDGRGIEMHRVNNPGATGELDKQPDTPCPMHPEDGNRKLKARFGRRRTHNEQVIVRPCGIICSRATFFAAEAISNVLFMVQKTFSVPNSRKPEHLIYDSNCNALREVEARGEVWFKDVGMCVDAFHLRTKHKASDLFCRERCDPKHYPELMNADGSWYFNSSIAEQTNVWLGGYHAIVREMLPVKYNFFLDEMVMRRNRALVEKMERARS</sequence>
<dbReference type="EMBL" id="KV417481">
    <property type="protein sequence ID" value="KZP33855.1"/>
    <property type="molecule type" value="Genomic_DNA"/>
</dbReference>
<dbReference type="STRING" id="436010.A0A166WKN8"/>
<protein>
    <recommendedName>
        <fullName evidence="5">CxC5 like cysteine cluster associated with KDZ domain-containing protein</fullName>
    </recommendedName>
</protein>
<dbReference type="Pfam" id="PF18718">
    <property type="entry name" value="CxC5"/>
    <property type="match status" value="1"/>
</dbReference>
<dbReference type="InterPro" id="IPR041539">
    <property type="entry name" value="CxC5"/>
</dbReference>
<dbReference type="Proteomes" id="UP000076532">
    <property type="component" value="Unassembled WGS sequence"/>
</dbReference>
<feature type="domain" description="CxC6 like cysteine cluster associated with KDZ" evidence="2">
    <location>
        <begin position="327"/>
        <end position="403"/>
    </location>
</feature>
<organism evidence="3 4">
    <name type="scientific">Athelia psychrophila</name>
    <dbReference type="NCBI Taxonomy" id="1759441"/>
    <lineage>
        <taxon>Eukaryota</taxon>
        <taxon>Fungi</taxon>
        <taxon>Dikarya</taxon>
        <taxon>Basidiomycota</taxon>
        <taxon>Agaricomycotina</taxon>
        <taxon>Agaricomycetes</taxon>
        <taxon>Agaricomycetidae</taxon>
        <taxon>Atheliales</taxon>
        <taxon>Atheliaceae</taxon>
        <taxon>Athelia</taxon>
    </lineage>
</organism>